<dbReference type="AlphaFoldDB" id="A0AAD5QS99"/>
<organism evidence="1 2">
    <name type="scientific">Parelaphostrongylus tenuis</name>
    <name type="common">Meningeal worm</name>
    <dbReference type="NCBI Taxonomy" id="148309"/>
    <lineage>
        <taxon>Eukaryota</taxon>
        <taxon>Metazoa</taxon>
        <taxon>Ecdysozoa</taxon>
        <taxon>Nematoda</taxon>
        <taxon>Chromadorea</taxon>
        <taxon>Rhabditida</taxon>
        <taxon>Rhabditina</taxon>
        <taxon>Rhabditomorpha</taxon>
        <taxon>Strongyloidea</taxon>
        <taxon>Metastrongylidae</taxon>
        <taxon>Parelaphostrongylus</taxon>
    </lineage>
</organism>
<dbReference type="EMBL" id="JAHQIW010003028">
    <property type="protein sequence ID" value="KAJ1357071.1"/>
    <property type="molecule type" value="Genomic_DNA"/>
</dbReference>
<reference evidence="1" key="1">
    <citation type="submission" date="2021-06" db="EMBL/GenBank/DDBJ databases">
        <title>Parelaphostrongylus tenuis whole genome reference sequence.</title>
        <authorList>
            <person name="Garwood T.J."/>
            <person name="Larsen P.A."/>
            <person name="Fountain-Jones N.M."/>
            <person name="Garbe J.R."/>
            <person name="Macchietto M.G."/>
            <person name="Kania S.A."/>
            <person name="Gerhold R.W."/>
            <person name="Richards J.E."/>
            <person name="Wolf T.M."/>
        </authorList>
    </citation>
    <scope>NUCLEOTIDE SEQUENCE</scope>
    <source>
        <strain evidence="1">MNPRO001-30</strain>
        <tissue evidence="1">Meninges</tissue>
    </source>
</reference>
<accession>A0AAD5QS99</accession>
<evidence type="ECO:0000313" key="2">
    <source>
        <dbReference type="Proteomes" id="UP001196413"/>
    </source>
</evidence>
<name>A0AAD5QS99_PARTN</name>
<keyword evidence="2" id="KW-1185">Reference proteome</keyword>
<protein>
    <submittedName>
        <fullName evidence="1">Uncharacterized protein</fullName>
    </submittedName>
</protein>
<sequence>MSVISRQKCGERMYSSNIQVVTFDEQLVSTSANHLIASILFLRYLEKALVRRSSQEEIIFTFVTQCLLGRHLCPDFD</sequence>
<dbReference type="Proteomes" id="UP001196413">
    <property type="component" value="Unassembled WGS sequence"/>
</dbReference>
<proteinExistence type="predicted"/>
<gene>
    <name evidence="1" type="ORF">KIN20_015099</name>
</gene>
<comment type="caution">
    <text evidence="1">The sequence shown here is derived from an EMBL/GenBank/DDBJ whole genome shotgun (WGS) entry which is preliminary data.</text>
</comment>
<evidence type="ECO:0000313" key="1">
    <source>
        <dbReference type="EMBL" id="KAJ1357071.1"/>
    </source>
</evidence>